<evidence type="ECO:0000313" key="1">
    <source>
        <dbReference type="EMBL" id="AKE39836.1"/>
    </source>
</evidence>
<evidence type="ECO:0000313" key="2">
    <source>
        <dbReference type="Proteomes" id="UP000033566"/>
    </source>
</evidence>
<organism evidence="1 2">
    <name type="scientific">Corynebacterium camporealensis</name>
    <dbReference type="NCBI Taxonomy" id="161896"/>
    <lineage>
        <taxon>Bacteria</taxon>
        <taxon>Bacillati</taxon>
        <taxon>Actinomycetota</taxon>
        <taxon>Actinomycetes</taxon>
        <taxon>Mycobacteriales</taxon>
        <taxon>Corynebacteriaceae</taxon>
        <taxon>Corynebacterium</taxon>
    </lineage>
</organism>
<accession>A0A0F6TC90</accession>
<keyword evidence="2" id="KW-1185">Reference proteome</keyword>
<dbReference type="Proteomes" id="UP000033566">
    <property type="component" value="Chromosome"/>
</dbReference>
<reference evidence="1 2" key="1">
    <citation type="journal article" date="2015" name="Genome Announc.">
        <title>Complete Genome Sequence of Corynebacterium camporealensis DSM 44610, Isolated from the Milk of a Manchega Sheep with Subclinical Mastitis.</title>
        <authorList>
            <person name="Ruckert C."/>
            <person name="Albersmeier A."/>
            <person name="Winkler A."/>
            <person name="Tauch A."/>
        </authorList>
    </citation>
    <scope>NUCLEOTIDE SEQUENCE [LARGE SCALE GENOMIC DNA]</scope>
    <source>
        <strain evidence="1 2">DSM 44610</strain>
    </source>
</reference>
<proteinExistence type="predicted"/>
<name>A0A0F6TC90_9CORY</name>
<protein>
    <submittedName>
        <fullName evidence="1">Uncharacterized protein</fullName>
    </submittedName>
</protein>
<gene>
    <name evidence="1" type="ORF">UL81_09460</name>
</gene>
<dbReference type="EMBL" id="CP011311">
    <property type="protein sequence ID" value="AKE39836.1"/>
    <property type="molecule type" value="Genomic_DNA"/>
</dbReference>
<dbReference type="AlphaFoldDB" id="A0A0F6TC90"/>
<dbReference type="KEGG" id="ccj:UL81_09460"/>
<sequence>MTCVFMAGTIVRMTKDTNNVKVDLTDPWDRFQKGTGRLQVIRTHEIWDGDMVADVLNFERDEQGVVTVNRTGLLGGDEWHATAEDMRRVGEDKFIAMIRGDGRIGPLTGTISKAKFFPEEDTTEPSELKGEVVNLSRCAVSFPQQHLSGAMKQARSRQHWLAFETADKEGIESVVYVPPARRMLAQFYFDGRLSRFQRLIEFRPMEMGLGIRVTAQDDDDIVRSEPFRSVLNLRLLTPQEVEDEFSLREKFTAEIGDLESEQRYLKQMSDSTSN</sequence>
<dbReference type="PATRIC" id="fig|161896.4.peg.1853"/>
<dbReference type="HOGENOM" id="CLU_1014569_0_0_11"/>